<gene>
    <name evidence="3" type="ORF">FH971_01345</name>
</gene>
<dbReference type="EMBL" id="CP041036">
    <property type="protein sequence ID" value="QDE29728.1"/>
    <property type="molecule type" value="Genomic_DNA"/>
</dbReference>
<dbReference type="KEGG" id="spol:FH971_01345"/>
<feature type="compositionally biased region" description="Polar residues" evidence="1">
    <location>
        <begin position="80"/>
        <end position="97"/>
    </location>
</feature>
<keyword evidence="2" id="KW-0472">Membrane</keyword>
<feature type="region of interest" description="Disordered" evidence="1">
    <location>
        <begin position="67"/>
        <end position="125"/>
    </location>
</feature>
<dbReference type="AlphaFoldDB" id="A0A4Y5YAZ3"/>
<dbReference type="Proteomes" id="UP000319809">
    <property type="component" value="Chromosome"/>
</dbReference>
<feature type="compositionally biased region" description="Polar residues" evidence="1">
    <location>
        <begin position="108"/>
        <end position="117"/>
    </location>
</feature>
<evidence type="ECO:0000313" key="3">
    <source>
        <dbReference type="EMBL" id="QDE29728.1"/>
    </source>
</evidence>
<reference evidence="3 4" key="1">
    <citation type="submission" date="2019-06" db="EMBL/GenBank/DDBJ databases">
        <title>The genome of Shewanella sp. SM1901.</title>
        <authorList>
            <person name="Cha Q."/>
        </authorList>
    </citation>
    <scope>NUCLEOTIDE SEQUENCE [LARGE SCALE GENOMIC DNA]</scope>
    <source>
        <strain evidence="3 4">SM1901</strain>
    </source>
</reference>
<evidence type="ECO:0000256" key="1">
    <source>
        <dbReference type="SAM" id="MobiDB-lite"/>
    </source>
</evidence>
<dbReference type="RefSeq" id="WP_140233073.1">
    <property type="nucleotide sequence ID" value="NZ_CP041036.1"/>
</dbReference>
<accession>A0A4Y5YAZ3</accession>
<feature type="transmembrane region" description="Helical" evidence="2">
    <location>
        <begin position="22"/>
        <end position="53"/>
    </location>
</feature>
<keyword evidence="2" id="KW-1133">Transmembrane helix</keyword>
<proteinExistence type="predicted"/>
<organism evidence="3 4">
    <name type="scientific">Shewanella polaris</name>
    <dbReference type="NCBI Taxonomy" id="2588449"/>
    <lineage>
        <taxon>Bacteria</taxon>
        <taxon>Pseudomonadati</taxon>
        <taxon>Pseudomonadota</taxon>
        <taxon>Gammaproteobacteria</taxon>
        <taxon>Alteromonadales</taxon>
        <taxon>Shewanellaceae</taxon>
        <taxon>Shewanella</taxon>
    </lineage>
</organism>
<name>A0A4Y5YAZ3_9GAMM</name>
<keyword evidence="2" id="KW-0812">Transmembrane</keyword>
<evidence type="ECO:0000256" key="2">
    <source>
        <dbReference type="SAM" id="Phobius"/>
    </source>
</evidence>
<sequence length="125" mass="14201">MKFNQSFHTANLKNRFSTMNPILASLMLFSIAFTSIVLLPFLLMLGLLSFITFQLFGNKILRSKAFAQSGNNHSTHRESQTQQGHFSQSNANVQRETTAPYAEMFTRAKTNQSQHTGRTFEHQAD</sequence>
<evidence type="ECO:0000313" key="4">
    <source>
        <dbReference type="Proteomes" id="UP000319809"/>
    </source>
</evidence>
<keyword evidence="4" id="KW-1185">Reference proteome</keyword>
<protein>
    <submittedName>
        <fullName evidence="3">Uncharacterized protein</fullName>
    </submittedName>
</protein>